<protein>
    <submittedName>
        <fullName evidence="2">Uncharacterized protein</fullName>
    </submittedName>
</protein>
<accession>A0AA38CLG0</accession>
<keyword evidence="3" id="KW-1185">Reference proteome</keyword>
<feature type="region of interest" description="Disordered" evidence="1">
    <location>
        <begin position="129"/>
        <end position="187"/>
    </location>
</feature>
<dbReference type="Proteomes" id="UP000824469">
    <property type="component" value="Unassembled WGS sequence"/>
</dbReference>
<feature type="compositionally biased region" description="Basic and acidic residues" evidence="1">
    <location>
        <begin position="154"/>
        <end position="163"/>
    </location>
</feature>
<name>A0AA38CLG0_TAXCH</name>
<evidence type="ECO:0000256" key="1">
    <source>
        <dbReference type="SAM" id="MobiDB-lite"/>
    </source>
</evidence>
<dbReference type="EMBL" id="JAHRHJ020000009">
    <property type="protein sequence ID" value="KAH9301892.1"/>
    <property type="molecule type" value="Genomic_DNA"/>
</dbReference>
<reference evidence="2 3" key="1">
    <citation type="journal article" date="2021" name="Nat. Plants">
        <title>The Taxus genome provides insights into paclitaxel biosynthesis.</title>
        <authorList>
            <person name="Xiong X."/>
            <person name="Gou J."/>
            <person name="Liao Q."/>
            <person name="Li Y."/>
            <person name="Zhou Q."/>
            <person name="Bi G."/>
            <person name="Li C."/>
            <person name="Du R."/>
            <person name="Wang X."/>
            <person name="Sun T."/>
            <person name="Guo L."/>
            <person name="Liang H."/>
            <person name="Lu P."/>
            <person name="Wu Y."/>
            <person name="Zhang Z."/>
            <person name="Ro D.K."/>
            <person name="Shang Y."/>
            <person name="Huang S."/>
            <person name="Yan J."/>
        </authorList>
    </citation>
    <scope>NUCLEOTIDE SEQUENCE [LARGE SCALE GENOMIC DNA]</scope>
    <source>
        <strain evidence="2">Ta-2019</strain>
    </source>
</reference>
<organism evidence="2 3">
    <name type="scientific">Taxus chinensis</name>
    <name type="common">Chinese yew</name>
    <name type="synonym">Taxus wallichiana var. chinensis</name>
    <dbReference type="NCBI Taxonomy" id="29808"/>
    <lineage>
        <taxon>Eukaryota</taxon>
        <taxon>Viridiplantae</taxon>
        <taxon>Streptophyta</taxon>
        <taxon>Embryophyta</taxon>
        <taxon>Tracheophyta</taxon>
        <taxon>Spermatophyta</taxon>
        <taxon>Pinopsida</taxon>
        <taxon>Pinidae</taxon>
        <taxon>Conifers II</taxon>
        <taxon>Cupressales</taxon>
        <taxon>Taxaceae</taxon>
        <taxon>Taxus</taxon>
    </lineage>
</organism>
<feature type="compositionally biased region" description="Low complexity" evidence="1">
    <location>
        <begin position="171"/>
        <end position="187"/>
    </location>
</feature>
<dbReference type="AlphaFoldDB" id="A0AA38CLG0"/>
<feature type="non-terminal residue" evidence="2">
    <location>
        <position position="187"/>
    </location>
</feature>
<evidence type="ECO:0000313" key="2">
    <source>
        <dbReference type="EMBL" id="KAH9301892.1"/>
    </source>
</evidence>
<proteinExistence type="predicted"/>
<comment type="caution">
    <text evidence="2">The sequence shown here is derived from an EMBL/GenBank/DDBJ whole genome shotgun (WGS) entry which is preliminary data.</text>
</comment>
<sequence length="187" mass="20432">MWITQSHSRVFIGLTLIHTHLIPFAQYLHSIPSLISYPLSTPQPQQQYPYQWQWLCKQQWRAAATTTAAASINLSRAGGAVGFAPSKPLGVQFSSRSSRSVAMAAAAATEAPKGFVPPRTEDRHALAHLRRQHRRAPPQSAGGRILRDNVGVAERTDIRDGDRRRRHNEGGTEPAEAGEEGAVPGDG</sequence>
<evidence type="ECO:0000313" key="3">
    <source>
        <dbReference type="Proteomes" id="UP000824469"/>
    </source>
</evidence>
<gene>
    <name evidence="2" type="ORF">KI387_013475</name>
</gene>